<dbReference type="InterPro" id="IPR000718">
    <property type="entry name" value="Peptidase_M13"/>
</dbReference>
<feature type="domain" description="Peptidase M13 N-terminal" evidence="10">
    <location>
        <begin position="48"/>
        <end position="428"/>
    </location>
</feature>
<comment type="cofactor">
    <cofactor evidence="1">
        <name>Zn(2+)</name>
        <dbReference type="ChEBI" id="CHEBI:29105"/>
    </cofactor>
</comment>
<dbReference type="GO" id="GO:0004222">
    <property type="term" value="F:metalloendopeptidase activity"/>
    <property type="evidence" value="ECO:0007669"/>
    <property type="project" value="InterPro"/>
</dbReference>
<comment type="similarity">
    <text evidence="2">Belongs to the peptidase M13 family.</text>
</comment>
<keyword evidence="5" id="KW-0378">Hydrolase</keyword>
<evidence type="ECO:0000256" key="3">
    <source>
        <dbReference type="ARBA" id="ARBA00022670"/>
    </source>
</evidence>
<reference evidence="11" key="1">
    <citation type="submission" date="2020-02" db="EMBL/GenBank/DDBJ databases">
        <authorList>
            <person name="Meier V. D."/>
        </authorList>
    </citation>
    <scope>NUCLEOTIDE SEQUENCE</scope>
    <source>
        <strain evidence="11">AVDCRST_MAG19</strain>
    </source>
</reference>
<feature type="chain" id="PRO_5026861545" description="Metallopeptidase" evidence="8">
    <location>
        <begin position="31"/>
        <end position="719"/>
    </location>
</feature>
<keyword evidence="8" id="KW-0732">Signal</keyword>
<dbReference type="PROSITE" id="PS51885">
    <property type="entry name" value="NEPRILYSIN"/>
    <property type="match status" value="1"/>
</dbReference>
<sequence>MRHRRPTALTILVAALVALASFAPTLARQAAPEIHGIDPANMDLTVDPAADFYRFANGGWLDRTQIPADEGQYGVFNEVNDRTTAQLLDLLGRLSTEGGVQGGTDEWKAVEMFRQGTDLTTRNAQGVDPIRPTVAEIDAIRDLSGVHQFLEGATFRGVNGLLPVQVFAGLDDSTVNATYLGGPYLGLPERDYYLEEAPGNAEVRAAYIETSAKLLGYLGYDPARAGQAAQGVYDLERRLAEPTLSREEGQDISLYNNPTPLADLAARYPLMDWPGYLETLGLEGVDPLVVTETRYLDALPGIIEATPIEVLKDYLKLELIWGASRTLSEEIEATAFSFRGTVLGGVQEQRPIEERSLEGVNYLLGEAVGKLYVDAYFPPEAKAQIESLVAELIRAYRLRLEANPWMTPATKATALAKLDKMRVKVGYPDRFRSYGAIAVEGSYAATVQNALNAETRRFLGRAGKPVDKEEWALPPQTVNAFYNPQNNEIVFPAGILQAPFFDYRADAASNYGAIGYVIGHEITHGFDIGGSQFDGDGNLVNWWSEADATAFQALNERVVAQYNGIEVLPGVTVDGQITVGENVADLGGLQVAHDALMNAIGATGIAPLPQTAATPLASPVVDAVATPIASPAASPVASPEAAAFASLTAEQRFFVAAATVWHEVTREEALRTQVQVDVHSPAKVRGTTPLRNMDEFHAAFGIEAGDPMYLPPEERVVVW</sequence>
<dbReference type="InterPro" id="IPR018497">
    <property type="entry name" value="Peptidase_M13_C"/>
</dbReference>
<dbReference type="EMBL" id="CADCWL010000056">
    <property type="protein sequence ID" value="CAA9557065.1"/>
    <property type="molecule type" value="Genomic_DNA"/>
</dbReference>
<dbReference type="SUPFAM" id="SSF55486">
    <property type="entry name" value="Metalloproteases ('zincins'), catalytic domain"/>
    <property type="match status" value="1"/>
</dbReference>
<accession>A0A6J4UUS1</accession>
<dbReference type="GO" id="GO:0046872">
    <property type="term" value="F:metal ion binding"/>
    <property type="evidence" value="ECO:0007669"/>
    <property type="project" value="UniProtKB-KW"/>
</dbReference>
<proteinExistence type="inferred from homology"/>
<gene>
    <name evidence="11" type="ORF">AVDCRST_MAG19-1320</name>
</gene>
<feature type="signal peptide" evidence="8">
    <location>
        <begin position="1"/>
        <end position="30"/>
    </location>
</feature>
<evidence type="ECO:0000256" key="7">
    <source>
        <dbReference type="ARBA" id="ARBA00023049"/>
    </source>
</evidence>
<feature type="domain" description="Peptidase M13 C-terminal" evidence="9">
    <location>
        <begin position="638"/>
        <end position="716"/>
    </location>
</feature>
<dbReference type="Pfam" id="PF05649">
    <property type="entry name" value="Peptidase_M13_N"/>
    <property type="match status" value="1"/>
</dbReference>
<dbReference type="PANTHER" id="PTHR11733">
    <property type="entry name" value="ZINC METALLOPROTEASE FAMILY M13 NEPRILYSIN-RELATED"/>
    <property type="match status" value="1"/>
</dbReference>
<name>A0A6J4UUS1_9BACT</name>
<evidence type="ECO:0000256" key="6">
    <source>
        <dbReference type="ARBA" id="ARBA00022833"/>
    </source>
</evidence>
<evidence type="ECO:0000259" key="10">
    <source>
        <dbReference type="Pfam" id="PF05649"/>
    </source>
</evidence>
<dbReference type="GO" id="GO:0005886">
    <property type="term" value="C:plasma membrane"/>
    <property type="evidence" value="ECO:0007669"/>
    <property type="project" value="TreeGrafter"/>
</dbReference>
<evidence type="ECO:0000256" key="2">
    <source>
        <dbReference type="ARBA" id="ARBA00007357"/>
    </source>
</evidence>
<keyword evidence="3" id="KW-0645">Protease</keyword>
<evidence type="ECO:0000256" key="1">
    <source>
        <dbReference type="ARBA" id="ARBA00001947"/>
    </source>
</evidence>
<dbReference type="PRINTS" id="PR00786">
    <property type="entry name" value="NEPRILYSIN"/>
</dbReference>
<dbReference type="InterPro" id="IPR008753">
    <property type="entry name" value="Peptidase_M13_N"/>
</dbReference>
<dbReference type="Gene3D" id="1.10.1380.10">
    <property type="entry name" value="Neutral endopeptidase , domain2"/>
    <property type="match status" value="1"/>
</dbReference>
<dbReference type="CDD" id="cd08662">
    <property type="entry name" value="M13"/>
    <property type="match status" value="1"/>
</dbReference>
<dbReference type="AlphaFoldDB" id="A0A6J4UUS1"/>
<keyword evidence="7" id="KW-0482">Metalloprotease</keyword>
<evidence type="ECO:0000313" key="11">
    <source>
        <dbReference type="EMBL" id="CAA9557065.1"/>
    </source>
</evidence>
<evidence type="ECO:0000256" key="8">
    <source>
        <dbReference type="SAM" id="SignalP"/>
    </source>
</evidence>
<dbReference type="GO" id="GO:0016485">
    <property type="term" value="P:protein processing"/>
    <property type="evidence" value="ECO:0007669"/>
    <property type="project" value="TreeGrafter"/>
</dbReference>
<dbReference type="InterPro" id="IPR024079">
    <property type="entry name" value="MetalloPept_cat_dom_sf"/>
</dbReference>
<keyword evidence="6" id="KW-0862">Zinc</keyword>
<feature type="domain" description="Peptidase M13 C-terminal" evidence="9">
    <location>
        <begin position="479"/>
        <end position="597"/>
    </location>
</feature>
<protein>
    <recommendedName>
        <fullName evidence="12">Metallopeptidase</fullName>
    </recommendedName>
</protein>
<evidence type="ECO:0000256" key="4">
    <source>
        <dbReference type="ARBA" id="ARBA00022723"/>
    </source>
</evidence>
<dbReference type="InterPro" id="IPR042089">
    <property type="entry name" value="Peptidase_M13_dom_2"/>
</dbReference>
<dbReference type="Pfam" id="PF01431">
    <property type="entry name" value="Peptidase_M13"/>
    <property type="match status" value="2"/>
</dbReference>
<evidence type="ECO:0000256" key="5">
    <source>
        <dbReference type="ARBA" id="ARBA00022801"/>
    </source>
</evidence>
<keyword evidence="4" id="KW-0479">Metal-binding</keyword>
<organism evidence="11">
    <name type="scientific">uncultured Thermomicrobiales bacterium</name>
    <dbReference type="NCBI Taxonomy" id="1645740"/>
    <lineage>
        <taxon>Bacteria</taxon>
        <taxon>Pseudomonadati</taxon>
        <taxon>Thermomicrobiota</taxon>
        <taxon>Thermomicrobia</taxon>
        <taxon>Thermomicrobiales</taxon>
        <taxon>environmental samples</taxon>
    </lineage>
</organism>
<dbReference type="PANTHER" id="PTHR11733:SF167">
    <property type="entry name" value="FI17812P1-RELATED"/>
    <property type="match status" value="1"/>
</dbReference>
<dbReference type="Gene3D" id="3.40.390.10">
    <property type="entry name" value="Collagenase (Catalytic Domain)"/>
    <property type="match status" value="1"/>
</dbReference>
<evidence type="ECO:0008006" key="12">
    <source>
        <dbReference type="Google" id="ProtNLM"/>
    </source>
</evidence>
<evidence type="ECO:0000259" key="9">
    <source>
        <dbReference type="Pfam" id="PF01431"/>
    </source>
</evidence>